<dbReference type="EMBL" id="ACXX02000007">
    <property type="protein sequence ID" value="EGD47604.1"/>
    <property type="molecule type" value="Genomic_DNA"/>
</dbReference>
<comment type="caution">
    <text evidence="1">The sequence shown here is derived from an EMBL/GenBank/DDBJ whole genome shotgun (WGS) entry which is preliminary data.</text>
</comment>
<dbReference type="AlphaFoldDB" id="F1TDG6"/>
<name>F1TDG6_9FIRM</name>
<accession>F1TDG6</accession>
<sequence length="438" mass="49738">MTHLALKVLSGVDTTNQFYGKLKENIELKNVSCLSEVQPEDFVVVDAKSVIGKEGDSYNQLCAKLGEGTSVLFLDADADCRKMLGKYLGFNKEGESVALFVKPQGKNAKKYSIFDLSNSKPTKVKSQMISSKSDKIIENDFELKTDSKVISKNVMDMFYGDIMEGHINAAEDNDIPPDVEYKQWVYGIYYDWSSSERDKWKSYTPREQDTYGRVTYIVQAFKDVAVTGDFQWIYMDCNGMWCTSKTGAGMNENNHDERGWSIGSIEISIPTPSDNGVNLKVYDCSPKNINGVKSYTSSVSFEVGYDTGNFSYSESCTEDITDWSITLKTDNDWLFQQNSPYHGSIEDFPDDSIDYNAGKARHEIKSLPTLSTTAVDFDTKSVWFNNSVSTNTIYIRPDLTVKYNYEALKNEWPTWEAMFWWNYHYGTESFSIDLSQVS</sequence>
<dbReference type="Proteomes" id="UP000003860">
    <property type="component" value="Unassembled WGS sequence"/>
</dbReference>
<reference evidence="1" key="1">
    <citation type="submission" date="2009-07" db="EMBL/GenBank/DDBJ databases">
        <authorList>
            <consortium name="US DOE Joint Genome Institute (JGI-PGF)"/>
            <person name="Lucas S."/>
            <person name="Copeland A."/>
            <person name="Lapidus A."/>
            <person name="Glavina del Rio T."/>
            <person name="Tice H."/>
            <person name="Bruce D."/>
            <person name="Goodwin L."/>
            <person name="Pitluck S."/>
            <person name="Larimer F."/>
            <person name="Land M.L."/>
            <person name="Mouttaki H."/>
            <person name="He Z."/>
            <person name="Zhou J."/>
            <person name="Hemme C.L."/>
        </authorList>
    </citation>
    <scope>NUCLEOTIDE SEQUENCE</scope>
    <source>
        <strain evidence="1">DSM 2782</strain>
    </source>
</reference>
<protein>
    <submittedName>
        <fullName evidence="1">Uncharacterized protein</fullName>
    </submittedName>
</protein>
<dbReference type="RefSeq" id="WP_004619543.1">
    <property type="nucleotide sequence ID" value="NZ_ACXX02000007.1"/>
</dbReference>
<dbReference type="STRING" id="588581.Cpap_1798"/>
<keyword evidence="2" id="KW-1185">Reference proteome</keyword>
<evidence type="ECO:0000313" key="2">
    <source>
        <dbReference type="Proteomes" id="UP000003860"/>
    </source>
</evidence>
<organism evidence="1 2">
    <name type="scientific">Ruminiclostridium papyrosolvens DSM 2782</name>
    <dbReference type="NCBI Taxonomy" id="588581"/>
    <lineage>
        <taxon>Bacteria</taxon>
        <taxon>Bacillati</taxon>
        <taxon>Bacillota</taxon>
        <taxon>Clostridia</taxon>
        <taxon>Eubacteriales</taxon>
        <taxon>Oscillospiraceae</taxon>
        <taxon>Ruminiclostridium</taxon>
    </lineage>
</organism>
<gene>
    <name evidence="1" type="ORF">Cpap_1798</name>
</gene>
<dbReference type="OrthoDB" id="9895130at2"/>
<proteinExistence type="predicted"/>
<evidence type="ECO:0000313" key="1">
    <source>
        <dbReference type="EMBL" id="EGD47604.1"/>
    </source>
</evidence>
<reference evidence="1" key="2">
    <citation type="submission" date="2011-01" db="EMBL/GenBank/DDBJ databases">
        <title>The Non-contiguous Finished genome of Clostridium papyrosolvens.</title>
        <authorList>
            <person name="Lucas S."/>
            <person name="Copeland A."/>
            <person name="Lapidus A."/>
            <person name="Cheng J.-F."/>
            <person name="Goodwin L."/>
            <person name="Pitluck S."/>
            <person name="Misra M."/>
            <person name="Chertkov O."/>
            <person name="Detter J.C."/>
            <person name="Han C."/>
            <person name="Tapia R."/>
            <person name="Land M."/>
            <person name="Hauser L."/>
            <person name="Kyrpides N."/>
            <person name="Ivanova N."/>
            <person name="Pagani I."/>
            <person name="Mouttaki H."/>
            <person name="He Z."/>
            <person name="Zhou J."/>
            <person name="Hemme C.L."/>
            <person name="Woyke T."/>
        </authorList>
    </citation>
    <scope>NUCLEOTIDE SEQUENCE [LARGE SCALE GENOMIC DNA]</scope>
    <source>
        <strain evidence="1">DSM 2782</strain>
    </source>
</reference>